<feature type="transmembrane region" description="Helical" evidence="6">
    <location>
        <begin position="235"/>
        <end position="251"/>
    </location>
</feature>
<feature type="transmembrane region" description="Helical" evidence="6">
    <location>
        <begin position="48"/>
        <end position="69"/>
    </location>
</feature>
<feature type="transmembrane region" description="Helical" evidence="6">
    <location>
        <begin position="108"/>
        <end position="132"/>
    </location>
</feature>
<dbReference type="SUPFAM" id="SSF103473">
    <property type="entry name" value="MFS general substrate transporter"/>
    <property type="match status" value="1"/>
</dbReference>
<protein>
    <submittedName>
        <fullName evidence="7">MFS transporter</fullName>
    </submittedName>
</protein>
<keyword evidence="4 6" id="KW-1133">Transmembrane helix</keyword>
<feature type="transmembrane region" description="Helical" evidence="6">
    <location>
        <begin position="328"/>
        <end position="352"/>
    </location>
</feature>
<dbReference type="GO" id="GO:0005886">
    <property type="term" value="C:plasma membrane"/>
    <property type="evidence" value="ECO:0007669"/>
    <property type="project" value="UniProtKB-SubCell"/>
</dbReference>
<evidence type="ECO:0000256" key="5">
    <source>
        <dbReference type="ARBA" id="ARBA00023136"/>
    </source>
</evidence>
<keyword evidence="2" id="KW-1003">Cell membrane</keyword>
<feature type="transmembrane region" description="Helical" evidence="6">
    <location>
        <begin position="144"/>
        <end position="167"/>
    </location>
</feature>
<feature type="transmembrane region" description="Helical" evidence="6">
    <location>
        <begin position="364"/>
        <end position="390"/>
    </location>
</feature>
<dbReference type="CDD" id="cd06173">
    <property type="entry name" value="MFS_MefA_like"/>
    <property type="match status" value="1"/>
</dbReference>
<dbReference type="EMBL" id="CP017831">
    <property type="protein sequence ID" value="AOZ95333.1"/>
    <property type="molecule type" value="Genomic_DNA"/>
</dbReference>
<dbReference type="RefSeq" id="WP_071175120.1">
    <property type="nucleotide sequence ID" value="NZ_CP017831.1"/>
</dbReference>
<dbReference type="PANTHER" id="PTHR23513">
    <property type="entry name" value="INTEGRAL MEMBRANE EFFLUX PROTEIN-RELATED"/>
    <property type="match status" value="1"/>
</dbReference>
<proteinExistence type="predicted"/>
<evidence type="ECO:0000256" key="6">
    <source>
        <dbReference type="SAM" id="Phobius"/>
    </source>
</evidence>
<feature type="transmembrane region" description="Helical" evidence="6">
    <location>
        <begin position="173"/>
        <end position="193"/>
    </location>
</feature>
<dbReference type="OrthoDB" id="9775268at2"/>
<dbReference type="Pfam" id="PF07690">
    <property type="entry name" value="MFS_1"/>
    <property type="match status" value="1"/>
</dbReference>
<feature type="transmembrane region" description="Helical" evidence="6">
    <location>
        <begin position="396"/>
        <end position="416"/>
    </location>
</feature>
<dbReference type="Proteomes" id="UP000179284">
    <property type="component" value="Chromosome I"/>
</dbReference>
<evidence type="ECO:0000256" key="1">
    <source>
        <dbReference type="ARBA" id="ARBA00004651"/>
    </source>
</evidence>
<evidence type="ECO:0000256" key="4">
    <source>
        <dbReference type="ARBA" id="ARBA00022989"/>
    </source>
</evidence>
<organism evidence="7 8">
    <name type="scientific">Butyrivibrio hungatei</name>
    <dbReference type="NCBI Taxonomy" id="185008"/>
    <lineage>
        <taxon>Bacteria</taxon>
        <taxon>Bacillati</taxon>
        <taxon>Bacillota</taxon>
        <taxon>Clostridia</taxon>
        <taxon>Lachnospirales</taxon>
        <taxon>Lachnospiraceae</taxon>
        <taxon>Butyrivibrio</taxon>
    </lineage>
</organism>
<dbReference type="InterPro" id="IPR036259">
    <property type="entry name" value="MFS_trans_sf"/>
</dbReference>
<evidence type="ECO:0000313" key="8">
    <source>
        <dbReference type="Proteomes" id="UP000179284"/>
    </source>
</evidence>
<reference evidence="8" key="1">
    <citation type="submission" date="2016-10" db="EMBL/GenBank/DDBJ databases">
        <title>The complete genome sequence of the rumen bacterium Butyrivibrio hungatei MB2003.</title>
        <authorList>
            <person name="Palevich N."/>
            <person name="Kelly W.J."/>
            <person name="Leahy S.C."/>
            <person name="Altermann E."/>
            <person name="Rakonjac J."/>
            <person name="Attwood G.T."/>
        </authorList>
    </citation>
    <scope>NUCLEOTIDE SEQUENCE [LARGE SCALE GENOMIC DNA]</scope>
    <source>
        <strain evidence="8">MB2003</strain>
    </source>
</reference>
<evidence type="ECO:0000256" key="3">
    <source>
        <dbReference type="ARBA" id="ARBA00022692"/>
    </source>
</evidence>
<dbReference type="KEGG" id="bhu:bhn_I0299"/>
<dbReference type="Gene3D" id="1.20.1250.20">
    <property type="entry name" value="MFS general substrate transporter like domains"/>
    <property type="match status" value="1"/>
</dbReference>
<comment type="subcellular location">
    <subcellularLocation>
        <location evidence="1">Cell membrane</location>
        <topology evidence="1">Multi-pass membrane protein</topology>
    </subcellularLocation>
</comment>
<keyword evidence="3 6" id="KW-0812">Transmembrane</keyword>
<keyword evidence="8" id="KW-1185">Reference proteome</keyword>
<name>A0A1D9NYG2_9FIRM</name>
<feature type="transmembrane region" description="Helical" evidence="6">
    <location>
        <begin position="302"/>
        <end position="322"/>
    </location>
</feature>
<accession>A0A1D9NYG2</accession>
<keyword evidence="5 6" id="KW-0472">Membrane</keyword>
<dbReference type="GO" id="GO:0022857">
    <property type="term" value="F:transmembrane transporter activity"/>
    <property type="evidence" value="ECO:0007669"/>
    <property type="project" value="InterPro"/>
</dbReference>
<feature type="transmembrane region" description="Helical" evidence="6">
    <location>
        <begin position="20"/>
        <end position="42"/>
    </location>
</feature>
<gene>
    <name evidence="7" type="ORF">bhn_I0299</name>
</gene>
<sequence>MAKELKYKDIIKNREYRKLLFTNLINRFGDSVDAIAFTWLVYQITHSASWSALIFGLNVLPNIIVQPFSGALVEKMDKKKVIVGTHILRGLVISGFVAMYLMGVVNPIMMAVFTLAITTIESFNLPASTAFIPTVIRKEHLTHAMSLNSTLSNTVALIGTGLAGIIIAKFGVYTAMLIDAATFFMAAIGTWSLKTTTPEVPTTEASETVQAVPAAKESYLSLLKGGFDYVKKSRVILNYCLIAIVLNFLLVPLNSLQAPIVEDVFKMGSELLSVMGMAAAIGAIIGSALVPMFAEKMSAKQILVICGIALGAGMYLITLGKYTNGAAIPGYLLTALSFMIMMCSASIIGGTLSIQFVKSVDQSFLARAAAVFNASSSAATPLGSLLISFAALKLSAATLIGGSAVLAILLFVLVAFSHMNFELKEELPDAT</sequence>
<dbReference type="AlphaFoldDB" id="A0A1D9NYG2"/>
<evidence type="ECO:0000256" key="2">
    <source>
        <dbReference type="ARBA" id="ARBA00022475"/>
    </source>
</evidence>
<dbReference type="InterPro" id="IPR011701">
    <property type="entry name" value="MFS"/>
</dbReference>
<feature type="transmembrane region" description="Helical" evidence="6">
    <location>
        <begin position="81"/>
        <end position="102"/>
    </location>
</feature>
<dbReference type="PANTHER" id="PTHR23513:SF6">
    <property type="entry name" value="MAJOR FACILITATOR SUPERFAMILY ASSOCIATED DOMAIN-CONTAINING PROTEIN"/>
    <property type="match status" value="1"/>
</dbReference>
<evidence type="ECO:0000313" key="7">
    <source>
        <dbReference type="EMBL" id="AOZ95333.1"/>
    </source>
</evidence>
<feature type="transmembrane region" description="Helical" evidence="6">
    <location>
        <begin position="271"/>
        <end position="290"/>
    </location>
</feature>